<dbReference type="AlphaFoldDB" id="A0A6G1EFA9"/>
<reference evidence="2 3" key="1">
    <citation type="submission" date="2019-11" db="EMBL/GenBank/DDBJ databases">
        <title>Whole genome sequence of Oryza granulata.</title>
        <authorList>
            <person name="Li W."/>
        </authorList>
    </citation>
    <scope>NUCLEOTIDE SEQUENCE [LARGE SCALE GENOMIC DNA]</scope>
    <source>
        <strain evidence="3">cv. Menghai</strain>
        <tissue evidence="2">Leaf</tissue>
    </source>
</reference>
<sequence>MPMRDAARSACISQAFLRSWSWLQVAVTPGIEELTLILYEKYNFPCSLLSDGVRNSIRYLRLRSCAFHPTVELGPLRSLTSLRLQSVRITGDELECLLSNSLALEQLKLSGCKEIIFLKIPCVLQQLKSLRVLTCSRLQAIESEAPNLSRVYLCEGKIKFSPGEALHMKDFTLWRVNSICYARAELPSIMPNLERLVLTSCDEVVNTPMLPSKFLYLKHLTITMVSGGAFSPSYDYFSLVSFFDASPSLETLLLNVSSGRMEHESVFGGTSHLRQLPEQCRHDCLKRLEIIGFSSAKGLVELTCCIVKNAVSLEHLVLNTLPGRGWCSKVDNRITCRPFSKTLFEEALRTVAAITSYIQDEVPPGAKLTVVEPCERCHSSSR</sequence>
<dbReference type="OrthoDB" id="673865at2759"/>
<feature type="domain" description="At1g61320/AtMIF1 LRR" evidence="1">
    <location>
        <begin position="21"/>
        <end position="374"/>
    </location>
</feature>
<accession>A0A6G1EFA9</accession>
<evidence type="ECO:0000259" key="1">
    <source>
        <dbReference type="Pfam" id="PF23622"/>
    </source>
</evidence>
<evidence type="ECO:0000313" key="3">
    <source>
        <dbReference type="Proteomes" id="UP000479710"/>
    </source>
</evidence>
<keyword evidence="3" id="KW-1185">Reference proteome</keyword>
<dbReference type="Proteomes" id="UP000479710">
    <property type="component" value="Unassembled WGS sequence"/>
</dbReference>
<dbReference type="Pfam" id="PF23622">
    <property type="entry name" value="LRR_At1g61320_AtMIF1"/>
    <property type="match status" value="1"/>
</dbReference>
<dbReference type="InterPro" id="IPR055357">
    <property type="entry name" value="LRR_At1g61320_AtMIF1"/>
</dbReference>
<name>A0A6G1EFA9_9ORYZ</name>
<dbReference type="PANTHER" id="PTHR34145">
    <property type="entry name" value="OS02G0105600 PROTEIN"/>
    <property type="match status" value="1"/>
</dbReference>
<protein>
    <recommendedName>
        <fullName evidence="1">At1g61320/AtMIF1 LRR domain-containing protein</fullName>
    </recommendedName>
</protein>
<organism evidence="2 3">
    <name type="scientific">Oryza meyeriana var. granulata</name>
    <dbReference type="NCBI Taxonomy" id="110450"/>
    <lineage>
        <taxon>Eukaryota</taxon>
        <taxon>Viridiplantae</taxon>
        <taxon>Streptophyta</taxon>
        <taxon>Embryophyta</taxon>
        <taxon>Tracheophyta</taxon>
        <taxon>Spermatophyta</taxon>
        <taxon>Magnoliopsida</taxon>
        <taxon>Liliopsida</taxon>
        <taxon>Poales</taxon>
        <taxon>Poaceae</taxon>
        <taxon>BOP clade</taxon>
        <taxon>Oryzoideae</taxon>
        <taxon>Oryzeae</taxon>
        <taxon>Oryzinae</taxon>
        <taxon>Oryza</taxon>
        <taxon>Oryza meyeriana</taxon>
    </lineage>
</organism>
<dbReference type="PANTHER" id="PTHR34145:SF52">
    <property type="entry name" value="OS02G0105800 PROTEIN"/>
    <property type="match status" value="1"/>
</dbReference>
<dbReference type="Gene3D" id="3.80.10.10">
    <property type="entry name" value="Ribonuclease Inhibitor"/>
    <property type="match status" value="1"/>
</dbReference>
<dbReference type="InterPro" id="IPR032675">
    <property type="entry name" value="LRR_dom_sf"/>
</dbReference>
<dbReference type="SUPFAM" id="SSF52058">
    <property type="entry name" value="L domain-like"/>
    <property type="match status" value="1"/>
</dbReference>
<proteinExistence type="predicted"/>
<gene>
    <name evidence="2" type="ORF">E2562_003318</name>
</gene>
<evidence type="ECO:0000313" key="2">
    <source>
        <dbReference type="EMBL" id="KAF0923092.1"/>
    </source>
</evidence>
<comment type="caution">
    <text evidence="2">The sequence shown here is derived from an EMBL/GenBank/DDBJ whole genome shotgun (WGS) entry which is preliminary data.</text>
</comment>
<dbReference type="InterPro" id="IPR053772">
    <property type="entry name" value="At1g61320/At1g61330-like"/>
</dbReference>
<dbReference type="EMBL" id="SPHZ02000003">
    <property type="protein sequence ID" value="KAF0923092.1"/>
    <property type="molecule type" value="Genomic_DNA"/>
</dbReference>